<evidence type="ECO:0000259" key="4">
    <source>
        <dbReference type="Pfam" id="PF03372"/>
    </source>
</evidence>
<dbReference type="SUPFAM" id="SSF56219">
    <property type="entry name" value="DNase I-like"/>
    <property type="match status" value="1"/>
</dbReference>
<dbReference type="KEGG" id="llh:I41_24020"/>
<dbReference type="AlphaFoldDB" id="A0A517TXV4"/>
<dbReference type="GO" id="GO:0016787">
    <property type="term" value="F:hydrolase activity"/>
    <property type="evidence" value="ECO:0007669"/>
    <property type="project" value="UniProtKB-KW"/>
</dbReference>
<evidence type="ECO:0000256" key="2">
    <source>
        <dbReference type="ARBA" id="ARBA00022722"/>
    </source>
</evidence>
<evidence type="ECO:0000256" key="3">
    <source>
        <dbReference type="ARBA" id="ARBA00022801"/>
    </source>
</evidence>
<reference evidence="5 6" key="1">
    <citation type="submission" date="2019-02" db="EMBL/GenBank/DDBJ databases">
        <title>Deep-cultivation of Planctomycetes and their phenomic and genomic characterization uncovers novel biology.</title>
        <authorList>
            <person name="Wiegand S."/>
            <person name="Jogler M."/>
            <person name="Boedeker C."/>
            <person name="Pinto D."/>
            <person name="Vollmers J."/>
            <person name="Rivas-Marin E."/>
            <person name="Kohn T."/>
            <person name="Peeters S.H."/>
            <person name="Heuer A."/>
            <person name="Rast P."/>
            <person name="Oberbeckmann S."/>
            <person name="Bunk B."/>
            <person name="Jeske O."/>
            <person name="Meyerdierks A."/>
            <person name="Storesund J.E."/>
            <person name="Kallscheuer N."/>
            <person name="Luecker S."/>
            <person name="Lage O.M."/>
            <person name="Pohl T."/>
            <person name="Merkel B.J."/>
            <person name="Hornburger P."/>
            <person name="Mueller R.-W."/>
            <person name="Bruemmer F."/>
            <person name="Labrenz M."/>
            <person name="Spormann A.M."/>
            <person name="Op den Camp H."/>
            <person name="Overmann J."/>
            <person name="Amann R."/>
            <person name="Jetten M.S.M."/>
            <person name="Mascher T."/>
            <person name="Medema M.H."/>
            <person name="Devos D.P."/>
            <person name="Kaster A.-K."/>
            <person name="Ovreas L."/>
            <person name="Rohde M."/>
            <person name="Galperin M.Y."/>
            <person name="Jogler C."/>
        </authorList>
    </citation>
    <scope>NUCLEOTIDE SEQUENCE [LARGE SCALE GENOMIC DNA]</scope>
    <source>
        <strain evidence="5 6">I41</strain>
    </source>
</reference>
<dbReference type="InterPro" id="IPR016202">
    <property type="entry name" value="DNase_I"/>
</dbReference>
<proteinExistence type="inferred from homology"/>
<dbReference type="PANTHER" id="PTHR11371:SF31">
    <property type="entry name" value="EXTRACELLULAR NUCLEASE"/>
    <property type="match status" value="1"/>
</dbReference>
<dbReference type="EMBL" id="CP036339">
    <property type="protein sequence ID" value="QDT73213.1"/>
    <property type="molecule type" value="Genomic_DNA"/>
</dbReference>
<dbReference type="GO" id="GO:0004536">
    <property type="term" value="F:DNA nuclease activity"/>
    <property type="evidence" value="ECO:0007669"/>
    <property type="project" value="InterPro"/>
</dbReference>
<dbReference type="PRINTS" id="PR00130">
    <property type="entry name" value="DNASEI"/>
</dbReference>
<dbReference type="OrthoDB" id="5500612at2"/>
<organism evidence="5 6">
    <name type="scientific">Lacipirellula limnantheis</name>
    <dbReference type="NCBI Taxonomy" id="2528024"/>
    <lineage>
        <taxon>Bacteria</taxon>
        <taxon>Pseudomonadati</taxon>
        <taxon>Planctomycetota</taxon>
        <taxon>Planctomycetia</taxon>
        <taxon>Pirellulales</taxon>
        <taxon>Lacipirellulaceae</taxon>
        <taxon>Lacipirellula</taxon>
    </lineage>
</organism>
<dbReference type="Gene3D" id="3.60.10.10">
    <property type="entry name" value="Endonuclease/exonuclease/phosphatase"/>
    <property type="match status" value="1"/>
</dbReference>
<dbReference type="InterPro" id="IPR036691">
    <property type="entry name" value="Endo/exonu/phosph_ase_sf"/>
</dbReference>
<feature type="domain" description="Endonuclease/exonuclease/phosphatase" evidence="4">
    <location>
        <begin position="111"/>
        <end position="303"/>
    </location>
</feature>
<keyword evidence="6" id="KW-1185">Reference proteome</keyword>
<dbReference type="GO" id="GO:0006308">
    <property type="term" value="P:DNA catabolic process"/>
    <property type="evidence" value="ECO:0007669"/>
    <property type="project" value="InterPro"/>
</dbReference>
<dbReference type="Proteomes" id="UP000317909">
    <property type="component" value="Chromosome"/>
</dbReference>
<sequence length="370" mass="39973">MAKNQKQRAPYLRKLFYLLATLMTGSGAGGWAFPDLPVLGPAVKSVIQTFLADHGVALPNVAGSPGATSSYPPANTGVVPTNGGAVSLVSTNQPNAPHAGAPQSETILIGSFNIQVFGTSKLQKQGIPEILVAVVRRFDVLAIQEIRTQDDQFLNKFVQMVNAEGARYAYVIGPRLGRSNSTEQYAFLYDTTRIEVRPASVTTLNDPNDLLHREPFVAQFRVVGVPPAQAFSFWLMDVHTDPDEVATELDVLADAFRVMQQQGEDDVILLGDLNADEHHLRGLGQLPGIKYAIAGVTTNTRGNKAYDNLLFDSRTTVEYTGQSGVWNLMTSFGLTQDQALEVSDHFPVGGLFSIYEGGGARIAAGPMQPR</sequence>
<dbReference type="SMART" id="SM00476">
    <property type="entry name" value="DNaseIc"/>
    <property type="match status" value="1"/>
</dbReference>
<evidence type="ECO:0000313" key="5">
    <source>
        <dbReference type="EMBL" id="QDT73213.1"/>
    </source>
</evidence>
<dbReference type="InterPro" id="IPR005135">
    <property type="entry name" value="Endo/exonuclease/phosphatase"/>
</dbReference>
<protein>
    <recommendedName>
        <fullName evidence="4">Endonuclease/exonuclease/phosphatase domain-containing protein</fullName>
    </recommendedName>
</protein>
<keyword evidence="2" id="KW-0540">Nuclease</keyword>
<accession>A0A517TXV4</accession>
<keyword evidence="3" id="KW-0378">Hydrolase</keyword>
<dbReference type="RefSeq" id="WP_145432747.1">
    <property type="nucleotide sequence ID" value="NZ_CP036339.1"/>
</dbReference>
<evidence type="ECO:0000313" key="6">
    <source>
        <dbReference type="Proteomes" id="UP000317909"/>
    </source>
</evidence>
<gene>
    <name evidence="5" type="ORF">I41_24020</name>
</gene>
<evidence type="ECO:0000256" key="1">
    <source>
        <dbReference type="ARBA" id="ARBA00007359"/>
    </source>
</evidence>
<comment type="similarity">
    <text evidence="1">Belongs to the DNase I family.</text>
</comment>
<name>A0A517TXV4_9BACT</name>
<dbReference type="Pfam" id="PF03372">
    <property type="entry name" value="Exo_endo_phos"/>
    <property type="match status" value="1"/>
</dbReference>
<dbReference type="PANTHER" id="PTHR11371">
    <property type="entry name" value="DEOXYRIBONUCLEASE"/>
    <property type="match status" value="1"/>
</dbReference>